<dbReference type="STRING" id="365046.Rta_18620"/>
<feature type="compositionally biased region" description="Low complexity" evidence="1">
    <location>
        <begin position="181"/>
        <end position="217"/>
    </location>
</feature>
<feature type="signal peptide" evidence="2">
    <location>
        <begin position="1"/>
        <end position="24"/>
    </location>
</feature>
<dbReference type="EMBL" id="CP000245">
    <property type="protein sequence ID" value="AEG92953.1"/>
    <property type="molecule type" value="Genomic_DNA"/>
</dbReference>
<feature type="region of interest" description="Disordered" evidence="1">
    <location>
        <begin position="178"/>
        <end position="217"/>
    </location>
</feature>
<dbReference type="InterPro" id="IPR002109">
    <property type="entry name" value="Glutaredoxin"/>
</dbReference>
<evidence type="ECO:0000256" key="1">
    <source>
        <dbReference type="SAM" id="MobiDB-lite"/>
    </source>
</evidence>
<accession>F5XWJ9</accession>
<organism evidence="4 5">
    <name type="scientific">Ramlibacter tataouinensis (strain ATCC BAA-407 / DSM 14655 / LMG 21543 / TTB310)</name>
    <dbReference type="NCBI Taxonomy" id="365046"/>
    <lineage>
        <taxon>Bacteria</taxon>
        <taxon>Pseudomonadati</taxon>
        <taxon>Pseudomonadota</taxon>
        <taxon>Betaproteobacteria</taxon>
        <taxon>Burkholderiales</taxon>
        <taxon>Comamonadaceae</taxon>
        <taxon>Ramlibacter</taxon>
    </lineage>
</organism>
<dbReference type="SUPFAM" id="SSF52833">
    <property type="entry name" value="Thioredoxin-like"/>
    <property type="match status" value="1"/>
</dbReference>
<dbReference type="Gene3D" id="3.40.30.10">
    <property type="entry name" value="Glutaredoxin"/>
    <property type="match status" value="1"/>
</dbReference>
<reference evidence="5" key="1">
    <citation type="submission" date="2006-01" db="EMBL/GenBank/DDBJ databases">
        <title>Genome of the cyst-dividing bacterium Ramlibacter tataouinensis.</title>
        <authorList>
            <person name="Barakat M."/>
            <person name="Ortet P."/>
            <person name="De Luca G."/>
            <person name="Jourlin-Castelli C."/>
            <person name="Ansaldi M."/>
            <person name="Py B."/>
            <person name="Fichant G."/>
            <person name="Coutinho P."/>
            <person name="Voulhoux R."/>
            <person name="Bastien O."/>
            <person name="Roy S."/>
            <person name="Marechal E."/>
            <person name="Henrissat B."/>
            <person name="Quentin Y."/>
            <person name="Noirot P."/>
            <person name="Filloux A."/>
            <person name="Mejean V."/>
            <person name="DuBow M."/>
            <person name="Barras F."/>
            <person name="Heulin T."/>
        </authorList>
    </citation>
    <scope>NUCLEOTIDE SEQUENCE [LARGE SCALE GENOMIC DNA]</scope>
    <source>
        <strain evidence="5">ATCC BAA-407 / DSM 14655 / LMG 21543 / TTB310</strain>
    </source>
</reference>
<dbReference type="Proteomes" id="UP000008385">
    <property type="component" value="Chromosome"/>
</dbReference>
<evidence type="ECO:0000313" key="4">
    <source>
        <dbReference type="EMBL" id="AEG92953.1"/>
    </source>
</evidence>
<dbReference type="InterPro" id="IPR036249">
    <property type="entry name" value="Thioredoxin-like_sf"/>
</dbReference>
<sequence>MSRTRPVLAAGLAALMAAATPIVAQGQQVWRIVGPDGRVTFSDKPPQEPNAKAAPAASGGSGGSGTAGLPFELRQVAGKYPVTLYTGTNCVPCGSGRAMLTSRGIPFTEKTVTTAEDAQALERLAGESSLPLLTIGGQQLKGYSDSEWTQFLDAAGYPKNSVLPASYRPPAATPLVAVQRPAAPTTAAPASNTANQRATVPAPSSGSSPSNPAGIQF</sequence>
<keyword evidence="2" id="KW-0732">Signal</keyword>
<dbReference type="OrthoDB" id="8794394at2"/>
<dbReference type="KEGG" id="rta:Rta_18620"/>
<keyword evidence="5" id="KW-1185">Reference proteome</keyword>
<dbReference type="eggNOG" id="COG0695">
    <property type="taxonomic scope" value="Bacteria"/>
</dbReference>
<feature type="region of interest" description="Disordered" evidence="1">
    <location>
        <begin position="37"/>
        <end position="65"/>
    </location>
</feature>
<dbReference type="RefSeq" id="WP_013901185.1">
    <property type="nucleotide sequence ID" value="NC_015677.1"/>
</dbReference>
<dbReference type="AlphaFoldDB" id="F5XWJ9"/>
<feature type="chain" id="PRO_5003331141" evidence="2">
    <location>
        <begin position="25"/>
        <end position="217"/>
    </location>
</feature>
<dbReference type="Pfam" id="PF00462">
    <property type="entry name" value="Glutaredoxin"/>
    <property type="match status" value="1"/>
</dbReference>
<gene>
    <name evidence="4" type="ordered locus">Rta_18620</name>
</gene>
<evidence type="ECO:0000313" key="5">
    <source>
        <dbReference type="Proteomes" id="UP000008385"/>
    </source>
</evidence>
<reference evidence="4 5" key="2">
    <citation type="journal article" date="2011" name="PLoS ONE">
        <title>The Cyst-Dividing Bacterium Ramlibacter tataouinensis TTB310 Genome Reveals a Well-Stocked Toolbox for Adaptation to a Desert Environment.</title>
        <authorList>
            <person name="De Luca G."/>
            <person name="Barakat M."/>
            <person name="Ortet P."/>
            <person name="Fochesato S."/>
            <person name="Jourlin-Castelli C."/>
            <person name="Ansaldi M."/>
            <person name="Py B."/>
            <person name="Fichant G."/>
            <person name="Coutinho P.M."/>
            <person name="Voulhoux R."/>
            <person name="Bastien O."/>
            <person name="Marechal E."/>
            <person name="Henrissat B."/>
            <person name="Quentin Y."/>
            <person name="Noirot P."/>
            <person name="Filloux A."/>
            <person name="Mejean V."/>
            <person name="Dubow M.S."/>
            <person name="Barras F."/>
            <person name="Barbe V."/>
            <person name="Weissenbach J."/>
            <person name="Mihalcescu I."/>
            <person name="Vermeglio A."/>
            <person name="Achouak W."/>
            <person name="Heulin T."/>
        </authorList>
    </citation>
    <scope>NUCLEOTIDE SEQUENCE [LARGE SCALE GENOMIC DNA]</scope>
    <source>
        <strain evidence="5">ATCC BAA-407 / DSM 14655 / LMG 21543 / TTB310</strain>
    </source>
</reference>
<dbReference type="HOGENOM" id="CLU_111602_0_0_4"/>
<name>F5XWJ9_RAMTT</name>
<evidence type="ECO:0000259" key="3">
    <source>
        <dbReference type="Pfam" id="PF00462"/>
    </source>
</evidence>
<protein>
    <submittedName>
        <fullName evidence="4">Glutaredoxin-like protein</fullName>
    </submittedName>
</protein>
<evidence type="ECO:0000256" key="2">
    <source>
        <dbReference type="SAM" id="SignalP"/>
    </source>
</evidence>
<feature type="domain" description="Glutaredoxin" evidence="3">
    <location>
        <begin position="82"/>
        <end position="138"/>
    </location>
</feature>
<dbReference type="PROSITE" id="PS51354">
    <property type="entry name" value="GLUTAREDOXIN_2"/>
    <property type="match status" value="1"/>
</dbReference>
<dbReference type="CDD" id="cd02976">
    <property type="entry name" value="NrdH"/>
    <property type="match status" value="1"/>
</dbReference>
<proteinExistence type="predicted"/>